<reference evidence="2 3" key="1">
    <citation type="submission" date="2022-05" db="EMBL/GenBank/DDBJ databases">
        <title>Genome Sequencing of Bee-Associated Microbes.</title>
        <authorList>
            <person name="Dunlap C."/>
        </authorList>
    </citation>
    <scope>NUCLEOTIDE SEQUENCE [LARGE SCALE GENOMIC DNA]</scope>
    <source>
        <strain evidence="2 3">NRRL B-04010</strain>
    </source>
</reference>
<dbReference type="InterPro" id="IPR010359">
    <property type="entry name" value="IrrE_HExxH"/>
</dbReference>
<dbReference type="EMBL" id="JAMDNP010000119">
    <property type="protein sequence ID" value="MCY9764809.1"/>
    <property type="molecule type" value="Genomic_DNA"/>
</dbReference>
<sequence>MNILTNGVLGQPISEAKRLFKKLYLNNNYNILKYRSDIALALLIEENNIHLDAFPFRKESFCGMLVIDEFETTITYNSNHSPEKQHFTIAHELGHYYLHRNKQSQFVDQAKDMLDNSIFIFEQQANAFAAELLLPDDVISLMLSYRYNYYRIAKTTRISYECLYWRLVNYLSNKLDLLREQSIAFVEDYKKHSANKEPENAAIFRVAFNFGYTGTVHKELLRLTSM</sequence>
<proteinExistence type="predicted"/>
<feature type="domain" description="IrrE N-terminal-like" evidence="1">
    <location>
        <begin position="71"/>
        <end position="167"/>
    </location>
</feature>
<evidence type="ECO:0000259" key="1">
    <source>
        <dbReference type="Pfam" id="PF06114"/>
    </source>
</evidence>
<dbReference type="Proteomes" id="UP001527181">
    <property type="component" value="Unassembled WGS sequence"/>
</dbReference>
<evidence type="ECO:0000313" key="2">
    <source>
        <dbReference type="EMBL" id="MCY9764809.1"/>
    </source>
</evidence>
<dbReference type="Pfam" id="PF06114">
    <property type="entry name" value="Peptidase_M78"/>
    <property type="match status" value="1"/>
</dbReference>
<evidence type="ECO:0000313" key="3">
    <source>
        <dbReference type="Proteomes" id="UP001527181"/>
    </source>
</evidence>
<dbReference type="Gene3D" id="1.10.10.2910">
    <property type="match status" value="1"/>
</dbReference>
<dbReference type="PANTHER" id="PTHR43236">
    <property type="entry name" value="ANTITOXIN HIGA1"/>
    <property type="match status" value="1"/>
</dbReference>
<organism evidence="2 3">
    <name type="scientific">Paenibacillus alvei</name>
    <name type="common">Bacillus alvei</name>
    <dbReference type="NCBI Taxonomy" id="44250"/>
    <lineage>
        <taxon>Bacteria</taxon>
        <taxon>Bacillati</taxon>
        <taxon>Bacillota</taxon>
        <taxon>Bacilli</taxon>
        <taxon>Bacillales</taxon>
        <taxon>Paenibacillaceae</taxon>
        <taxon>Paenibacillus</taxon>
    </lineage>
</organism>
<keyword evidence="3" id="KW-1185">Reference proteome</keyword>
<protein>
    <submittedName>
        <fullName evidence="2">ImmA/IrrE family metallo-endopeptidase</fullName>
    </submittedName>
</protein>
<dbReference type="RefSeq" id="WP_268600665.1">
    <property type="nucleotide sequence ID" value="NZ_JAMDNP010000119.1"/>
</dbReference>
<gene>
    <name evidence="2" type="ORF">M5X12_30410</name>
</gene>
<accession>A0ABT4H769</accession>
<dbReference type="InterPro" id="IPR052345">
    <property type="entry name" value="Rad_response_metalloprotease"/>
</dbReference>
<name>A0ABT4H769_PAEAL</name>
<comment type="caution">
    <text evidence="2">The sequence shown here is derived from an EMBL/GenBank/DDBJ whole genome shotgun (WGS) entry which is preliminary data.</text>
</comment>
<dbReference type="PANTHER" id="PTHR43236:SF1">
    <property type="entry name" value="BLL7220 PROTEIN"/>
    <property type="match status" value="1"/>
</dbReference>